<dbReference type="GO" id="GO:0000981">
    <property type="term" value="F:DNA-binding transcription factor activity, RNA polymerase II-specific"/>
    <property type="evidence" value="ECO:0007669"/>
    <property type="project" value="InterPro"/>
</dbReference>
<dbReference type="InterPro" id="IPR001138">
    <property type="entry name" value="Zn2Cys6_DnaBD"/>
</dbReference>
<feature type="region of interest" description="Disordered" evidence="1">
    <location>
        <begin position="187"/>
        <end position="225"/>
    </location>
</feature>
<evidence type="ECO:0000313" key="4">
    <source>
        <dbReference type="Proteomes" id="UP001203297"/>
    </source>
</evidence>
<evidence type="ECO:0000313" key="3">
    <source>
        <dbReference type="EMBL" id="KAI0305513.1"/>
    </source>
</evidence>
<evidence type="ECO:0000256" key="1">
    <source>
        <dbReference type="SAM" id="MobiDB-lite"/>
    </source>
</evidence>
<dbReference type="Proteomes" id="UP001203297">
    <property type="component" value="Unassembled WGS sequence"/>
</dbReference>
<gene>
    <name evidence="3" type="ORF">B0F90DRAFT_1067841</name>
</gene>
<keyword evidence="4" id="KW-1185">Reference proteome</keyword>
<protein>
    <recommendedName>
        <fullName evidence="2">Zn(2)-C6 fungal-type domain-containing protein</fullName>
    </recommendedName>
</protein>
<dbReference type="PROSITE" id="PS50048">
    <property type="entry name" value="ZN2_CY6_FUNGAL_2"/>
    <property type="match status" value="2"/>
</dbReference>
<dbReference type="EMBL" id="WTXG01000005">
    <property type="protein sequence ID" value="KAI0305513.1"/>
    <property type="molecule type" value="Genomic_DNA"/>
</dbReference>
<dbReference type="InterPro" id="IPR036864">
    <property type="entry name" value="Zn2-C6_fun-type_DNA-bd_sf"/>
</dbReference>
<name>A0AAD4M9H3_9AGAM</name>
<dbReference type="PANTHER" id="PTHR47657:SF7">
    <property type="entry name" value="STEROL REGULATORY ELEMENT-BINDING PROTEIN ECM22"/>
    <property type="match status" value="1"/>
</dbReference>
<dbReference type="InterPro" id="IPR052400">
    <property type="entry name" value="Zn2-C6_fungal_TF"/>
</dbReference>
<dbReference type="AlphaFoldDB" id="A0AAD4M9H3"/>
<feature type="region of interest" description="Disordered" evidence="1">
    <location>
        <begin position="1"/>
        <end position="24"/>
    </location>
</feature>
<dbReference type="SUPFAM" id="SSF57701">
    <property type="entry name" value="Zn2/Cys6 DNA-binding domain"/>
    <property type="match status" value="2"/>
</dbReference>
<sequence length="446" mass="50733">MAEPRARSESLADSTEDNPLTIRLPNPRSFLARQSQWKGRRGKPRCDHCRLNNLKCDRVLPTCNHCSWANRECKYTPLPTPAHRGIPRCDRCRFHNLKCDRNLPVCNHCTEDDGAECNYTPKKRHKVPTDHALPIKDRTPVPYTTKSASFLVSELPEEEKYSTGNWIAEHPEGTRGNALVGVHEIDSTGSQNSENEDDNMDEDNTMVHSRNDQPKSGPDTVGPRNQYDATCTTTRHIEPWYHSDFAPLPRTVLQGIRTANPSEMPVRHDYDKALWKFLSELPAELREISAFAPEVYAGLAQAVEKGNTSTLSERVKSWVTHHHVRTGSRKYRLLLLPREQYFIIRPEKEEKLRNEFIAEVDGDVFLNKPSSANGQAKQAPLEGATAFVRVPVSPQIYDTLVYAHKNHSTPSTTLTQIRQGYITWPMIELFHRLCPVCTSRSKVATH</sequence>
<feature type="domain" description="Zn(2)-C6 fungal-type" evidence="2">
    <location>
        <begin position="45"/>
        <end position="75"/>
    </location>
</feature>
<dbReference type="GO" id="GO:0008270">
    <property type="term" value="F:zinc ion binding"/>
    <property type="evidence" value="ECO:0007669"/>
    <property type="project" value="InterPro"/>
</dbReference>
<comment type="caution">
    <text evidence="3">The sequence shown here is derived from an EMBL/GenBank/DDBJ whole genome shotgun (WGS) entry which is preliminary data.</text>
</comment>
<feature type="compositionally biased region" description="Basic and acidic residues" evidence="1">
    <location>
        <begin position="1"/>
        <end position="10"/>
    </location>
</feature>
<evidence type="ECO:0000259" key="2">
    <source>
        <dbReference type="PROSITE" id="PS50048"/>
    </source>
</evidence>
<feature type="domain" description="Zn(2)-C6 fungal-type" evidence="2">
    <location>
        <begin position="88"/>
        <end position="119"/>
    </location>
</feature>
<reference evidence="3" key="1">
    <citation type="journal article" date="2022" name="New Phytol.">
        <title>Evolutionary transition to the ectomycorrhizal habit in the genomes of a hyperdiverse lineage of mushroom-forming fungi.</title>
        <authorList>
            <person name="Looney B."/>
            <person name="Miyauchi S."/>
            <person name="Morin E."/>
            <person name="Drula E."/>
            <person name="Courty P.E."/>
            <person name="Kohler A."/>
            <person name="Kuo A."/>
            <person name="LaButti K."/>
            <person name="Pangilinan J."/>
            <person name="Lipzen A."/>
            <person name="Riley R."/>
            <person name="Andreopoulos W."/>
            <person name="He G."/>
            <person name="Johnson J."/>
            <person name="Nolan M."/>
            <person name="Tritt A."/>
            <person name="Barry K.W."/>
            <person name="Grigoriev I.V."/>
            <person name="Nagy L.G."/>
            <person name="Hibbett D."/>
            <person name="Henrissat B."/>
            <person name="Matheny P.B."/>
            <person name="Labbe J."/>
            <person name="Martin F.M."/>
        </authorList>
    </citation>
    <scope>NUCLEOTIDE SEQUENCE</scope>
    <source>
        <strain evidence="3">BPL690</strain>
    </source>
</reference>
<dbReference type="PANTHER" id="PTHR47657">
    <property type="entry name" value="STEROL REGULATORY ELEMENT-BINDING PROTEIN ECM22"/>
    <property type="match status" value="1"/>
</dbReference>
<proteinExistence type="predicted"/>
<feature type="compositionally biased region" description="Acidic residues" evidence="1">
    <location>
        <begin position="194"/>
        <end position="204"/>
    </location>
</feature>
<dbReference type="SMART" id="SM00066">
    <property type="entry name" value="GAL4"/>
    <property type="match status" value="2"/>
</dbReference>
<organism evidence="3 4">
    <name type="scientific">Multifurca ochricompacta</name>
    <dbReference type="NCBI Taxonomy" id="376703"/>
    <lineage>
        <taxon>Eukaryota</taxon>
        <taxon>Fungi</taxon>
        <taxon>Dikarya</taxon>
        <taxon>Basidiomycota</taxon>
        <taxon>Agaricomycotina</taxon>
        <taxon>Agaricomycetes</taxon>
        <taxon>Russulales</taxon>
        <taxon>Russulaceae</taxon>
        <taxon>Multifurca</taxon>
    </lineage>
</organism>
<dbReference type="Pfam" id="PF00172">
    <property type="entry name" value="Zn_clus"/>
    <property type="match status" value="2"/>
</dbReference>
<accession>A0AAD4M9H3</accession>
<dbReference type="CDD" id="cd00067">
    <property type="entry name" value="GAL4"/>
    <property type="match status" value="2"/>
</dbReference>
<dbReference type="Gene3D" id="4.10.240.10">
    <property type="entry name" value="Zn(2)-C6 fungal-type DNA-binding domain"/>
    <property type="match status" value="2"/>
</dbReference>